<dbReference type="RefSeq" id="WP_154771091.1">
    <property type="nucleotide sequence ID" value="NZ_WLYK01000013.1"/>
</dbReference>
<dbReference type="InterPro" id="IPR002155">
    <property type="entry name" value="Thiolase"/>
</dbReference>
<keyword evidence="4" id="KW-1185">Reference proteome</keyword>
<dbReference type="InterPro" id="IPR016039">
    <property type="entry name" value="Thiolase-like"/>
</dbReference>
<dbReference type="Pfam" id="PF22691">
    <property type="entry name" value="Thiolase_C_1"/>
    <property type="match status" value="1"/>
</dbReference>
<dbReference type="CDD" id="cd00829">
    <property type="entry name" value="SCP-x_thiolase"/>
    <property type="match status" value="1"/>
</dbReference>
<name>A0A7K1FSK5_9ACTN</name>
<dbReference type="Gene3D" id="3.40.47.10">
    <property type="match status" value="1"/>
</dbReference>
<dbReference type="Pfam" id="PF00108">
    <property type="entry name" value="Thiolase_N"/>
    <property type="match status" value="1"/>
</dbReference>
<evidence type="ECO:0000313" key="3">
    <source>
        <dbReference type="EMBL" id="MTD17098.1"/>
    </source>
</evidence>
<dbReference type="Proteomes" id="UP000460221">
    <property type="component" value="Unassembled WGS sequence"/>
</dbReference>
<evidence type="ECO:0000259" key="2">
    <source>
        <dbReference type="Pfam" id="PF22691"/>
    </source>
</evidence>
<comment type="caution">
    <text evidence="3">The sequence shown here is derived from an EMBL/GenBank/DDBJ whole genome shotgun (WGS) entry which is preliminary data.</text>
</comment>
<protein>
    <submittedName>
        <fullName evidence="3">Thiolase family protein</fullName>
    </submittedName>
</protein>
<dbReference type="PIRSF" id="PIRSF000429">
    <property type="entry name" value="Ac-CoA_Ac_transf"/>
    <property type="match status" value="1"/>
</dbReference>
<dbReference type="SUPFAM" id="SSF53901">
    <property type="entry name" value="Thiolase-like"/>
    <property type="match status" value="2"/>
</dbReference>
<accession>A0A7K1FSK5</accession>
<dbReference type="EMBL" id="WLYK01000013">
    <property type="protein sequence ID" value="MTD17098.1"/>
    <property type="molecule type" value="Genomic_DNA"/>
</dbReference>
<reference evidence="3 4" key="1">
    <citation type="submission" date="2019-11" db="EMBL/GenBank/DDBJ databases">
        <authorList>
            <person name="Jiang L.-Q."/>
        </authorList>
    </citation>
    <scope>NUCLEOTIDE SEQUENCE [LARGE SCALE GENOMIC DNA]</scope>
    <source>
        <strain evidence="3 4">YIM 132087</strain>
    </source>
</reference>
<organism evidence="3 4">
    <name type="scientific">Nakamurella alba</name>
    <dbReference type="NCBI Taxonomy" id="2665158"/>
    <lineage>
        <taxon>Bacteria</taxon>
        <taxon>Bacillati</taxon>
        <taxon>Actinomycetota</taxon>
        <taxon>Actinomycetes</taxon>
        <taxon>Nakamurellales</taxon>
        <taxon>Nakamurellaceae</taxon>
        <taxon>Nakamurella</taxon>
    </lineage>
</organism>
<dbReference type="InterPro" id="IPR020616">
    <property type="entry name" value="Thiolase_N"/>
</dbReference>
<dbReference type="PANTHER" id="PTHR42870">
    <property type="entry name" value="ACETYL-COA C-ACETYLTRANSFERASE"/>
    <property type="match status" value="1"/>
</dbReference>
<dbReference type="GO" id="GO:0016747">
    <property type="term" value="F:acyltransferase activity, transferring groups other than amino-acyl groups"/>
    <property type="evidence" value="ECO:0007669"/>
    <property type="project" value="InterPro"/>
</dbReference>
<proteinExistence type="predicted"/>
<gene>
    <name evidence="3" type="ORF">GIS00_24485</name>
</gene>
<dbReference type="PANTHER" id="PTHR42870:SF1">
    <property type="entry name" value="NON-SPECIFIC LIPID-TRANSFER PROTEIN-LIKE 2"/>
    <property type="match status" value="1"/>
</dbReference>
<feature type="domain" description="Thiolase N-terminal" evidence="1">
    <location>
        <begin position="4"/>
        <end position="232"/>
    </location>
</feature>
<dbReference type="InterPro" id="IPR055140">
    <property type="entry name" value="Thiolase_C_2"/>
</dbReference>
<sequence>MRNVVVAGVGMTPFRRAPGWGIRSMAIEASEEAVKDAGIDPGSVEKIYFGNAAAPTVTQQDMIRGQVAFRQSDFAQFPVINVENACASGSSAFHLGYQAVAGGMSEVVLVVGAEQLTNEVKERSFRALRGATDIYEIGESGPDEDWTSSMLMKFYAEEGQEFLDRTEATVEDLARVAVKNRHHASMNPLAQFRREQTIEEVLSARVIADPLTLPMCSPMTDGGAAAILCSEEYARDRLSGPMLLVRGSELRGGQVGSCVEDAAGRVFERSGVDPADLDLVELHDAAAPAELIQYGQIGLCAPGDEYTMIRSGATALGGRIPVNTSGGLMSRGHAIGATGIAQLYELATQLRGRAGARQVPGARLALAMNTGGWMSGDYAVAVATVLEYVG</sequence>
<evidence type="ECO:0000259" key="1">
    <source>
        <dbReference type="Pfam" id="PF00108"/>
    </source>
</evidence>
<feature type="domain" description="Thiolase C-terminal" evidence="2">
    <location>
        <begin position="259"/>
        <end position="378"/>
    </location>
</feature>
<evidence type="ECO:0000313" key="4">
    <source>
        <dbReference type="Proteomes" id="UP000460221"/>
    </source>
</evidence>
<dbReference type="AlphaFoldDB" id="A0A7K1FSK5"/>